<feature type="compositionally biased region" description="Basic and acidic residues" evidence="1">
    <location>
        <begin position="308"/>
        <end position="319"/>
    </location>
</feature>
<reference evidence="2" key="1">
    <citation type="submission" date="2022-11" db="EMBL/GenBank/DDBJ databases">
        <authorList>
            <person name="Petersen C."/>
        </authorList>
    </citation>
    <scope>NUCLEOTIDE SEQUENCE</scope>
    <source>
        <strain evidence="2">IBT 26290</strain>
    </source>
</reference>
<dbReference type="AlphaFoldDB" id="A0A9W9LPK6"/>
<dbReference type="RefSeq" id="XP_056544576.1">
    <property type="nucleotide sequence ID" value="XM_056685834.1"/>
</dbReference>
<dbReference type="EMBL" id="JAPQKN010000002">
    <property type="protein sequence ID" value="KAJ5168115.1"/>
    <property type="molecule type" value="Genomic_DNA"/>
</dbReference>
<dbReference type="OrthoDB" id="5411773at2759"/>
<gene>
    <name evidence="2" type="ORF">N7482_003709</name>
</gene>
<feature type="compositionally biased region" description="Basic residues" evidence="1">
    <location>
        <begin position="298"/>
        <end position="307"/>
    </location>
</feature>
<feature type="region of interest" description="Disordered" evidence="1">
    <location>
        <begin position="298"/>
        <end position="377"/>
    </location>
</feature>
<sequence>MSLQHAEAMAPPGDFSHRTPKPLPFELLQHTGIFFEEKLYTRALELLFSTLASGTYASNNVLVPLPQHLALAATFLVHPSTTTRAKSTEEKDAPDVALRLLRLYSAQVNPMEAKLNLAFSFTQSKLSRSGRRCHEEHDPTSELRHDETRLLNLELGKGDSLWSRAEDFWHAVGWAFNCSVLHPERWDRWQIWLHFMCDILIDDWTQREQTYEATQAQKKDNPQDGIPEGNGKRRGRGRQPLEDDLGVFRESLIFQYISAGVGHRNTRRIVRAIFADGSTASVNEFREVFDKELASLSAHKHGAKAKKREREVNIDKEEYGDYLTDDSDEDASVSGQSKPQSRAPTPLGDVSKGRRSKRTRRGTRNASDPSGAEPAPEAFDACRTALAHNSGGVSHMGGLDSLGLRKKFLGILSRVSDYLPKDFIKLGELYHFFVEQIRHMPLPIFQVFVNPFVAPELDDESQSTLCEFLLFNMIESSARTSHDNYLTDAKLEQCFLPYAAATASVVDDAKFSILLESLVTLLAGQNMLKLTPSLKSAVKAGIRRREDKESYRSQASRKKKSLEWCWLEESGQRLMFLVDLLEVQDG</sequence>
<comment type="caution">
    <text evidence="2">The sequence shown here is derived from an EMBL/GenBank/DDBJ whole genome shotgun (WGS) entry which is preliminary data.</text>
</comment>
<dbReference type="GeneID" id="81425010"/>
<feature type="region of interest" description="Disordered" evidence="1">
    <location>
        <begin position="211"/>
        <end position="240"/>
    </location>
</feature>
<keyword evidence="3" id="KW-1185">Reference proteome</keyword>
<evidence type="ECO:0000256" key="1">
    <source>
        <dbReference type="SAM" id="MobiDB-lite"/>
    </source>
</evidence>
<name>A0A9W9LPK6_9EURO</name>
<feature type="compositionally biased region" description="Polar residues" evidence="1">
    <location>
        <begin position="333"/>
        <end position="343"/>
    </location>
</feature>
<evidence type="ECO:0000313" key="3">
    <source>
        <dbReference type="Proteomes" id="UP001149163"/>
    </source>
</evidence>
<evidence type="ECO:0000313" key="2">
    <source>
        <dbReference type="EMBL" id="KAJ5168115.1"/>
    </source>
</evidence>
<protein>
    <submittedName>
        <fullName evidence="2">Uncharacterized protein</fullName>
    </submittedName>
</protein>
<dbReference type="Proteomes" id="UP001149163">
    <property type="component" value="Unassembled WGS sequence"/>
</dbReference>
<accession>A0A9W9LPK6</accession>
<organism evidence="2 3">
    <name type="scientific">Penicillium canariense</name>
    <dbReference type="NCBI Taxonomy" id="189055"/>
    <lineage>
        <taxon>Eukaryota</taxon>
        <taxon>Fungi</taxon>
        <taxon>Dikarya</taxon>
        <taxon>Ascomycota</taxon>
        <taxon>Pezizomycotina</taxon>
        <taxon>Eurotiomycetes</taxon>
        <taxon>Eurotiomycetidae</taxon>
        <taxon>Eurotiales</taxon>
        <taxon>Aspergillaceae</taxon>
        <taxon>Penicillium</taxon>
    </lineage>
</organism>
<proteinExistence type="predicted"/>
<feature type="compositionally biased region" description="Acidic residues" evidence="1">
    <location>
        <begin position="320"/>
        <end position="331"/>
    </location>
</feature>
<reference evidence="2" key="2">
    <citation type="journal article" date="2023" name="IMA Fungus">
        <title>Comparative genomic study of the Penicillium genus elucidates a diverse pangenome and 15 lateral gene transfer events.</title>
        <authorList>
            <person name="Petersen C."/>
            <person name="Sorensen T."/>
            <person name="Nielsen M.R."/>
            <person name="Sondergaard T.E."/>
            <person name="Sorensen J.L."/>
            <person name="Fitzpatrick D.A."/>
            <person name="Frisvad J.C."/>
            <person name="Nielsen K.L."/>
        </authorList>
    </citation>
    <scope>NUCLEOTIDE SEQUENCE</scope>
    <source>
        <strain evidence="2">IBT 26290</strain>
    </source>
</reference>
<feature type="compositionally biased region" description="Basic residues" evidence="1">
    <location>
        <begin position="353"/>
        <end position="363"/>
    </location>
</feature>